<protein>
    <submittedName>
        <fullName evidence="1">Uncharacterized protein</fullName>
    </submittedName>
</protein>
<evidence type="ECO:0000313" key="1">
    <source>
        <dbReference type="EMBL" id="VAW38928.1"/>
    </source>
</evidence>
<gene>
    <name evidence="1" type="ORF">MNBD_GAMMA01-1318</name>
</gene>
<sequence length="62" mass="7063">MKVMTLHNFFDTDVEKVVMYIPGTREIVLVKSNKGSLLVNKDDIIALAKEFDMVIYDKDASL</sequence>
<name>A0A3B0V5U1_9ZZZZ</name>
<reference evidence="1" key="1">
    <citation type="submission" date="2018-06" db="EMBL/GenBank/DDBJ databases">
        <authorList>
            <person name="Zhirakovskaya E."/>
        </authorList>
    </citation>
    <scope>NUCLEOTIDE SEQUENCE</scope>
</reference>
<accession>A0A3B0V5U1</accession>
<dbReference type="EMBL" id="UOEW01000214">
    <property type="protein sequence ID" value="VAW38928.1"/>
    <property type="molecule type" value="Genomic_DNA"/>
</dbReference>
<proteinExistence type="predicted"/>
<dbReference type="AlphaFoldDB" id="A0A3B0V5U1"/>
<organism evidence="1">
    <name type="scientific">hydrothermal vent metagenome</name>
    <dbReference type="NCBI Taxonomy" id="652676"/>
    <lineage>
        <taxon>unclassified sequences</taxon>
        <taxon>metagenomes</taxon>
        <taxon>ecological metagenomes</taxon>
    </lineage>
</organism>